<evidence type="ECO:0000256" key="2">
    <source>
        <dbReference type="ARBA" id="ARBA00004651"/>
    </source>
</evidence>
<proteinExistence type="inferred from homology"/>
<reference evidence="15" key="1">
    <citation type="journal article" date="2019" name="Int. J. Syst. Evol. Microbiol.">
        <title>The Global Catalogue of Microorganisms (GCM) 10K type strain sequencing project: providing services to taxonomists for standard genome sequencing and annotation.</title>
        <authorList>
            <consortium name="The Broad Institute Genomics Platform"/>
            <consortium name="The Broad Institute Genome Sequencing Center for Infectious Disease"/>
            <person name="Wu L."/>
            <person name="Ma J."/>
        </authorList>
    </citation>
    <scope>NUCLEOTIDE SEQUENCE [LARGE SCALE GENOMIC DNA]</scope>
    <source>
        <strain evidence="15">CGMCC 1.12237</strain>
    </source>
</reference>
<dbReference type="CDD" id="cd13131">
    <property type="entry name" value="MATE_NorM_like"/>
    <property type="match status" value="1"/>
</dbReference>
<evidence type="ECO:0000313" key="15">
    <source>
        <dbReference type="Proteomes" id="UP001596147"/>
    </source>
</evidence>
<sequence length="454" mass="49947">MEQTFTIKEKMKQLGIIFVPILVTQLAMFAMSFFDILMTGNYKSDHLAGVAVGSSYWIPISTGISGILLSITPIVAQLIGAQKKKDVSSSVLQGIYVAITLAILIMVIGALTLPTILNRMNLEENVRHVAQYYLISISIGTIPLFIYTVLRSFIDALGKTRTSMFITLLSLPINVILNYLLIYGKLGFPELGGIGSGIASAITYWLILVIAIYIIHKKRPFIHFGIFNSFPRASIKKWKEIILLGLPIGLSIFIETSIFSSVTLFMSKFGTTVIAAHQAALNFTSFIYMIPLSISMALTILVGFEVGAKRYKDAKSYSYIGVGSGITISLVTGILLIILRPQISHMYSNDLAVIELTMKFLLFGAFFQLSDAILAPIQGTLRGYKDVNVTFIMAIISFWIIGLPIGYILANNTSMGPYGFWLGLIIGLAIGAITLAFRLLIVQKRFSLQESEQS</sequence>
<keyword evidence="5" id="KW-0813">Transport</keyword>
<feature type="transmembrane region" description="Helical" evidence="13">
    <location>
        <begin position="420"/>
        <end position="441"/>
    </location>
</feature>
<evidence type="ECO:0000313" key="14">
    <source>
        <dbReference type="EMBL" id="MFC5463362.1"/>
    </source>
</evidence>
<evidence type="ECO:0000256" key="3">
    <source>
        <dbReference type="ARBA" id="ARBA00010199"/>
    </source>
</evidence>
<evidence type="ECO:0000256" key="4">
    <source>
        <dbReference type="ARBA" id="ARBA00020268"/>
    </source>
</evidence>
<keyword evidence="15" id="KW-1185">Reference proteome</keyword>
<keyword evidence="9 13" id="KW-1133">Transmembrane helix</keyword>
<comment type="similarity">
    <text evidence="3">Belongs to the multi antimicrobial extrusion (MATE) (TC 2.A.66.1) family.</text>
</comment>
<keyword evidence="7" id="KW-1003">Cell membrane</keyword>
<comment type="caution">
    <text evidence="14">The sequence shown here is derived from an EMBL/GenBank/DDBJ whole genome shotgun (WGS) entry which is preliminary data.</text>
</comment>
<feature type="transmembrane region" description="Helical" evidence="13">
    <location>
        <begin position="56"/>
        <end position="79"/>
    </location>
</feature>
<dbReference type="Proteomes" id="UP001596147">
    <property type="component" value="Unassembled WGS sequence"/>
</dbReference>
<feature type="transmembrane region" description="Helical" evidence="13">
    <location>
        <begin position="387"/>
        <end position="408"/>
    </location>
</feature>
<feature type="transmembrane region" description="Helical" evidence="13">
    <location>
        <begin position="129"/>
        <end position="150"/>
    </location>
</feature>
<dbReference type="InterPro" id="IPR002528">
    <property type="entry name" value="MATE_fam"/>
</dbReference>
<dbReference type="InterPro" id="IPR048279">
    <property type="entry name" value="MdtK-like"/>
</dbReference>
<feature type="transmembrane region" description="Helical" evidence="13">
    <location>
        <begin position="194"/>
        <end position="215"/>
    </location>
</feature>
<feature type="transmembrane region" description="Helical" evidence="13">
    <location>
        <begin position="316"/>
        <end position="339"/>
    </location>
</feature>
<gene>
    <name evidence="14" type="ORF">ACFPM4_01200</name>
</gene>
<evidence type="ECO:0000256" key="1">
    <source>
        <dbReference type="ARBA" id="ARBA00003408"/>
    </source>
</evidence>
<evidence type="ECO:0000256" key="8">
    <source>
        <dbReference type="ARBA" id="ARBA00022692"/>
    </source>
</evidence>
<evidence type="ECO:0000256" key="12">
    <source>
        <dbReference type="ARBA" id="ARBA00031636"/>
    </source>
</evidence>
<dbReference type="PIRSF" id="PIRSF006603">
    <property type="entry name" value="DinF"/>
    <property type="match status" value="1"/>
</dbReference>
<dbReference type="RefSeq" id="WP_382346703.1">
    <property type="nucleotide sequence ID" value="NZ_JBHSMC010000001.1"/>
</dbReference>
<dbReference type="NCBIfam" id="TIGR00797">
    <property type="entry name" value="matE"/>
    <property type="match status" value="1"/>
</dbReference>
<comment type="function">
    <text evidence="1">Multidrug efflux pump.</text>
</comment>
<keyword evidence="10" id="KW-0406">Ion transport</keyword>
<dbReference type="InterPro" id="IPR050222">
    <property type="entry name" value="MATE_MdtK"/>
</dbReference>
<feature type="transmembrane region" description="Helical" evidence="13">
    <location>
        <begin position="162"/>
        <end position="182"/>
    </location>
</feature>
<dbReference type="PANTHER" id="PTHR43298">
    <property type="entry name" value="MULTIDRUG RESISTANCE PROTEIN NORM-RELATED"/>
    <property type="match status" value="1"/>
</dbReference>
<evidence type="ECO:0000256" key="11">
    <source>
        <dbReference type="ARBA" id="ARBA00023136"/>
    </source>
</evidence>
<dbReference type="PANTHER" id="PTHR43298:SF2">
    <property type="entry name" value="FMN_FAD EXPORTER YEEO-RELATED"/>
    <property type="match status" value="1"/>
</dbReference>
<comment type="subcellular location">
    <subcellularLocation>
        <location evidence="2">Cell membrane</location>
        <topology evidence="2">Multi-pass membrane protein</topology>
    </subcellularLocation>
</comment>
<evidence type="ECO:0000256" key="9">
    <source>
        <dbReference type="ARBA" id="ARBA00022989"/>
    </source>
</evidence>
<accession>A0ABW0LEK8</accession>
<dbReference type="EMBL" id="JBHSMC010000001">
    <property type="protein sequence ID" value="MFC5463362.1"/>
    <property type="molecule type" value="Genomic_DNA"/>
</dbReference>
<evidence type="ECO:0000256" key="7">
    <source>
        <dbReference type="ARBA" id="ARBA00022475"/>
    </source>
</evidence>
<feature type="transmembrane region" description="Helical" evidence="13">
    <location>
        <begin position="241"/>
        <end position="266"/>
    </location>
</feature>
<evidence type="ECO:0000256" key="6">
    <source>
        <dbReference type="ARBA" id="ARBA00022449"/>
    </source>
</evidence>
<organism evidence="14 15">
    <name type="scientific">Lederbergia graminis</name>
    <dbReference type="NCBI Taxonomy" id="735518"/>
    <lineage>
        <taxon>Bacteria</taxon>
        <taxon>Bacillati</taxon>
        <taxon>Bacillota</taxon>
        <taxon>Bacilli</taxon>
        <taxon>Bacillales</taxon>
        <taxon>Bacillaceae</taxon>
        <taxon>Lederbergia</taxon>
    </lineage>
</organism>
<dbReference type="Pfam" id="PF01554">
    <property type="entry name" value="MatE"/>
    <property type="match status" value="2"/>
</dbReference>
<name>A0ABW0LEK8_9BACI</name>
<keyword evidence="8 13" id="KW-0812">Transmembrane</keyword>
<evidence type="ECO:0000256" key="5">
    <source>
        <dbReference type="ARBA" id="ARBA00022448"/>
    </source>
</evidence>
<feature type="transmembrane region" description="Helical" evidence="13">
    <location>
        <begin position="351"/>
        <end position="375"/>
    </location>
</feature>
<protein>
    <recommendedName>
        <fullName evidence="4">Probable multidrug resistance protein NorM</fullName>
    </recommendedName>
    <alternativeName>
        <fullName evidence="12">Multidrug-efflux transporter</fullName>
    </alternativeName>
</protein>
<feature type="transmembrane region" description="Helical" evidence="13">
    <location>
        <begin position="286"/>
        <end position="304"/>
    </location>
</feature>
<evidence type="ECO:0000256" key="10">
    <source>
        <dbReference type="ARBA" id="ARBA00023065"/>
    </source>
</evidence>
<keyword evidence="6" id="KW-0050">Antiport</keyword>
<evidence type="ECO:0000256" key="13">
    <source>
        <dbReference type="SAM" id="Phobius"/>
    </source>
</evidence>
<keyword evidence="11 13" id="KW-0472">Membrane</keyword>
<feature type="transmembrane region" description="Helical" evidence="13">
    <location>
        <begin position="91"/>
        <end position="117"/>
    </location>
</feature>
<feature type="transmembrane region" description="Helical" evidence="13">
    <location>
        <begin position="14"/>
        <end position="36"/>
    </location>
</feature>